<dbReference type="PANTHER" id="PTHR33164:SF64">
    <property type="entry name" value="TRANSCRIPTIONAL REGULATOR SLYA"/>
    <property type="match status" value="1"/>
</dbReference>
<dbReference type="Gene3D" id="1.10.10.10">
    <property type="entry name" value="Winged helix-like DNA-binding domain superfamily/Winged helix DNA-binding domain"/>
    <property type="match status" value="1"/>
</dbReference>
<dbReference type="PROSITE" id="PS01117">
    <property type="entry name" value="HTH_MARR_1"/>
    <property type="match status" value="1"/>
</dbReference>
<evidence type="ECO:0000313" key="6">
    <source>
        <dbReference type="Proteomes" id="UP000279594"/>
    </source>
</evidence>
<name>A0A3G2E9M6_9BURK</name>
<evidence type="ECO:0000259" key="4">
    <source>
        <dbReference type="PROSITE" id="PS50995"/>
    </source>
</evidence>
<dbReference type="InterPro" id="IPR036390">
    <property type="entry name" value="WH_DNA-bd_sf"/>
</dbReference>
<dbReference type="RefSeq" id="WP_121669520.1">
    <property type="nucleotide sequence ID" value="NZ_CP033019.1"/>
</dbReference>
<protein>
    <submittedName>
        <fullName evidence="5">MarR family transcriptional regulator</fullName>
    </submittedName>
</protein>
<dbReference type="Proteomes" id="UP000279594">
    <property type="component" value="Chromosome"/>
</dbReference>
<dbReference type="InterPro" id="IPR023187">
    <property type="entry name" value="Tscrpt_reg_MarR-type_CS"/>
</dbReference>
<evidence type="ECO:0000256" key="1">
    <source>
        <dbReference type="ARBA" id="ARBA00023015"/>
    </source>
</evidence>
<evidence type="ECO:0000256" key="2">
    <source>
        <dbReference type="ARBA" id="ARBA00023125"/>
    </source>
</evidence>
<dbReference type="PRINTS" id="PR00598">
    <property type="entry name" value="HTHMARR"/>
</dbReference>
<dbReference type="PROSITE" id="PS50995">
    <property type="entry name" value="HTH_MARR_2"/>
    <property type="match status" value="1"/>
</dbReference>
<dbReference type="GO" id="GO:0006950">
    <property type="term" value="P:response to stress"/>
    <property type="evidence" value="ECO:0007669"/>
    <property type="project" value="TreeGrafter"/>
</dbReference>
<evidence type="ECO:0000256" key="3">
    <source>
        <dbReference type="ARBA" id="ARBA00023163"/>
    </source>
</evidence>
<keyword evidence="2" id="KW-0238">DNA-binding</keyword>
<reference evidence="5 6" key="1">
    <citation type="submission" date="2018-10" db="EMBL/GenBank/DDBJ databases">
        <title>Effects of UV and annual dynamics of microbial communities in freshwater RAS systems.</title>
        <authorList>
            <person name="Bekkelund A.K."/>
            <person name="Hansen B.R."/>
            <person name="Stokken H."/>
            <person name="Eriksen B.F."/>
            <person name="Kashulin N.A."/>
        </authorList>
    </citation>
    <scope>NUCLEOTIDE SEQUENCE [LARGE SCALE GENOMIC DNA]</scope>
    <source>
        <strain evidence="5 6">BHSEK</strain>
    </source>
</reference>
<dbReference type="GO" id="GO:0003700">
    <property type="term" value="F:DNA-binding transcription factor activity"/>
    <property type="evidence" value="ECO:0007669"/>
    <property type="project" value="InterPro"/>
</dbReference>
<sequence length="144" mass="16109">MISIEERFSAALHKTARGWRHAIDRRLKDLDLGQASWMCIAMIAKSPQPPSQSELAHQLGVENPTMVSMLDRLVKSGFVQRQPSETDRRVKLVVLTEAGLQVYDTVRKEADGFRKELLQGIDPDQLRAATELLEALQAATEKSA</sequence>
<keyword evidence="3" id="KW-0804">Transcription</keyword>
<organism evidence="5 6">
    <name type="scientific">Janthinobacterium agaricidamnosum</name>
    <dbReference type="NCBI Taxonomy" id="55508"/>
    <lineage>
        <taxon>Bacteria</taxon>
        <taxon>Pseudomonadati</taxon>
        <taxon>Pseudomonadota</taxon>
        <taxon>Betaproteobacteria</taxon>
        <taxon>Burkholderiales</taxon>
        <taxon>Oxalobacteraceae</taxon>
        <taxon>Janthinobacterium</taxon>
    </lineage>
</organism>
<dbReference type="InterPro" id="IPR036388">
    <property type="entry name" value="WH-like_DNA-bd_sf"/>
</dbReference>
<dbReference type="AlphaFoldDB" id="A0A3G2E9M6"/>
<evidence type="ECO:0000313" key="5">
    <source>
        <dbReference type="EMBL" id="AYM76653.1"/>
    </source>
</evidence>
<dbReference type="Pfam" id="PF01047">
    <property type="entry name" value="MarR"/>
    <property type="match status" value="1"/>
</dbReference>
<accession>A0A3G2E9M6</accession>
<dbReference type="SUPFAM" id="SSF46785">
    <property type="entry name" value="Winged helix' DNA-binding domain"/>
    <property type="match status" value="1"/>
</dbReference>
<proteinExistence type="predicted"/>
<dbReference type="InterPro" id="IPR000835">
    <property type="entry name" value="HTH_MarR-typ"/>
</dbReference>
<dbReference type="InterPro" id="IPR039422">
    <property type="entry name" value="MarR/SlyA-like"/>
</dbReference>
<gene>
    <name evidence="5" type="ORF">D9M09_13245</name>
</gene>
<dbReference type="GO" id="GO:0003677">
    <property type="term" value="F:DNA binding"/>
    <property type="evidence" value="ECO:0007669"/>
    <property type="project" value="UniProtKB-KW"/>
</dbReference>
<dbReference type="SMART" id="SM00347">
    <property type="entry name" value="HTH_MARR"/>
    <property type="match status" value="1"/>
</dbReference>
<keyword evidence="6" id="KW-1185">Reference proteome</keyword>
<feature type="domain" description="HTH marR-type" evidence="4">
    <location>
        <begin position="5"/>
        <end position="138"/>
    </location>
</feature>
<dbReference type="PANTHER" id="PTHR33164">
    <property type="entry name" value="TRANSCRIPTIONAL REGULATOR, MARR FAMILY"/>
    <property type="match status" value="1"/>
</dbReference>
<dbReference type="EMBL" id="CP033019">
    <property type="protein sequence ID" value="AYM76653.1"/>
    <property type="molecule type" value="Genomic_DNA"/>
</dbReference>
<keyword evidence="1" id="KW-0805">Transcription regulation</keyword>